<dbReference type="EC" id="2.7.3.9" evidence="5"/>
<dbReference type="InterPro" id="IPR036637">
    <property type="entry name" value="Phosphohistidine_dom_sf"/>
</dbReference>
<dbReference type="Pfam" id="PF00391">
    <property type="entry name" value="PEP-utilizers"/>
    <property type="match status" value="1"/>
</dbReference>
<evidence type="ECO:0000256" key="11">
    <source>
        <dbReference type="ARBA" id="ARBA00022683"/>
    </source>
</evidence>
<proteinExistence type="inferred from homology"/>
<dbReference type="Pfam" id="PF02896">
    <property type="entry name" value="PEP-utilizers_C"/>
    <property type="match status" value="1"/>
</dbReference>
<dbReference type="Gene3D" id="3.30.1340.10">
    <property type="entry name" value="HPr-like"/>
    <property type="match status" value="1"/>
</dbReference>
<dbReference type="InterPro" id="IPR036618">
    <property type="entry name" value="PtsI_HPr-bd_sf"/>
</dbReference>
<evidence type="ECO:0000256" key="3">
    <source>
        <dbReference type="ARBA" id="ARBA00004496"/>
    </source>
</evidence>
<comment type="catalytic activity">
    <reaction evidence="1">
        <text>L-histidyl-[protein] + phosphoenolpyruvate = N(pros)-phospho-L-histidyl-[protein] + pyruvate</text>
        <dbReference type="Rhea" id="RHEA:23880"/>
        <dbReference type="Rhea" id="RHEA-COMP:9745"/>
        <dbReference type="Rhea" id="RHEA-COMP:9746"/>
        <dbReference type="ChEBI" id="CHEBI:15361"/>
        <dbReference type="ChEBI" id="CHEBI:29979"/>
        <dbReference type="ChEBI" id="CHEBI:58702"/>
        <dbReference type="ChEBI" id="CHEBI:64837"/>
        <dbReference type="EC" id="2.7.3.9"/>
    </reaction>
</comment>
<comment type="similarity">
    <text evidence="4">Belongs to the PEP-utilizing enzyme family.</text>
</comment>
<dbReference type="PROSITE" id="PS00742">
    <property type="entry name" value="PEP_ENZYMES_2"/>
    <property type="match status" value="1"/>
</dbReference>
<protein>
    <recommendedName>
        <fullName evidence="5">phosphoenolpyruvate--protein phosphotransferase</fullName>
        <ecNumber evidence="5">2.7.3.9</ecNumber>
    </recommendedName>
</protein>
<keyword evidence="14" id="KW-0460">Magnesium</keyword>
<dbReference type="PROSITE" id="PS00372">
    <property type="entry name" value="PTS_EIIA_TYPE_2_HIS"/>
    <property type="match status" value="1"/>
</dbReference>
<evidence type="ECO:0000259" key="15">
    <source>
        <dbReference type="PROSITE" id="PS51094"/>
    </source>
</evidence>
<dbReference type="InterPro" id="IPR000032">
    <property type="entry name" value="HPr-like"/>
</dbReference>
<evidence type="ECO:0000256" key="9">
    <source>
        <dbReference type="ARBA" id="ARBA00022597"/>
    </source>
</evidence>
<name>A0A1I5T1D9_9PSED</name>
<dbReference type="GO" id="GO:0008965">
    <property type="term" value="F:phosphoenolpyruvate-protein phosphotransferase activity"/>
    <property type="evidence" value="ECO:0007669"/>
    <property type="project" value="UniProtKB-EC"/>
</dbReference>
<evidence type="ECO:0000256" key="2">
    <source>
        <dbReference type="ARBA" id="ARBA00001946"/>
    </source>
</evidence>
<dbReference type="STRING" id="289003.SAMN05216190_11828"/>
<keyword evidence="9" id="KW-0762">Sugar transport</keyword>
<comment type="cofactor">
    <cofactor evidence="2">
        <name>Mg(2+)</name>
        <dbReference type="ChEBI" id="CHEBI:18420"/>
    </cofactor>
</comment>
<dbReference type="Gene3D" id="1.10.274.10">
    <property type="entry name" value="PtsI, HPr-binding domain"/>
    <property type="match status" value="1"/>
</dbReference>
<evidence type="ECO:0000313" key="18">
    <source>
        <dbReference type="Proteomes" id="UP000198784"/>
    </source>
</evidence>
<evidence type="ECO:0000256" key="7">
    <source>
        <dbReference type="ARBA" id="ARBA00022490"/>
    </source>
</evidence>
<dbReference type="InterPro" id="IPR035895">
    <property type="entry name" value="HPr-like_sf"/>
</dbReference>
<dbReference type="AlphaFoldDB" id="A0A1I5T1D9"/>
<keyword evidence="12" id="KW-0479">Metal-binding</keyword>
<dbReference type="Pfam" id="PF05524">
    <property type="entry name" value="PEP-utilisers_N"/>
    <property type="match status" value="1"/>
</dbReference>
<evidence type="ECO:0000256" key="8">
    <source>
        <dbReference type="ARBA" id="ARBA00022553"/>
    </source>
</evidence>
<dbReference type="GO" id="GO:0046872">
    <property type="term" value="F:metal ion binding"/>
    <property type="evidence" value="ECO:0007669"/>
    <property type="project" value="UniProtKB-KW"/>
</dbReference>
<dbReference type="InterPro" id="IPR008731">
    <property type="entry name" value="PTS_EIN"/>
</dbReference>
<dbReference type="CDD" id="cd00211">
    <property type="entry name" value="PTS_IIA_fru"/>
    <property type="match status" value="1"/>
</dbReference>
<dbReference type="PRINTS" id="PR01736">
    <property type="entry name" value="PHPHTRNFRASE"/>
</dbReference>
<dbReference type="PROSITE" id="PS00370">
    <property type="entry name" value="PEP_ENZYMES_PHOS_SITE"/>
    <property type="match status" value="1"/>
</dbReference>
<evidence type="ECO:0000256" key="13">
    <source>
        <dbReference type="ARBA" id="ARBA00022777"/>
    </source>
</evidence>
<keyword evidence="17" id="KW-0670">Pyruvate</keyword>
<gene>
    <name evidence="17" type="ORF">SAMN05216190_11828</name>
</gene>
<organism evidence="17 18">
    <name type="scientific">Pseudomonas borbori</name>
    <dbReference type="NCBI Taxonomy" id="289003"/>
    <lineage>
        <taxon>Bacteria</taxon>
        <taxon>Pseudomonadati</taxon>
        <taxon>Pseudomonadota</taxon>
        <taxon>Gammaproteobacteria</taxon>
        <taxon>Pseudomonadales</taxon>
        <taxon>Pseudomonadaceae</taxon>
        <taxon>Pseudomonas</taxon>
    </lineage>
</organism>
<evidence type="ECO:0000256" key="12">
    <source>
        <dbReference type="ARBA" id="ARBA00022723"/>
    </source>
</evidence>
<dbReference type="EMBL" id="FOWX01000018">
    <property type="protein sequence ID" value="SFP76467.1"/>
    <property type="molecule type" value="Genomic_DNA"/>
</dbReference>
<dbReference type="InterPro" id="IPR018274">
    <property type="entry name" value="PEP_util_AS"/>
</dbReference>
<dbReference type="PANTHER" id="PTHR46244:SF6">
    <property type="entry name" value="PHOSPHOENOLPYRUVATE-PROTEIN PHOSPHOTRANSFERASE"/>
    <property type="match status" value="1"/>
</dbReference>
<dbReference type="RefSeq" id="WP_090502117.1">
    <property type="nucleotide sequence ID" value="NZ_FOWX01000018.1"/>
</dbReference>
<sequence length="958" mass="101255">MLELNVTQIQMGHSAPDKQAALALLADRLIADDLVTPGYLAGMQAREAQGSTYLGQGIAIPHGTPETRDQVHCTGVRLIQFPEGVDWGNGQMVYLAIAIAARSDEHLRLLQLLTRALGEGDLAPALREAREPEAIVALLQGAPQELALDSQLIGLGVAVEDFDELLWQGARLLKKAGCAESGFANSLAQGQPLPLGNGLWWLHSDQAVLSPGLAFVTPAQPLDYQGQPLTGLFCLASLGEAHRQLLERLCDLLIEGRAAAFSQATSSRSVLEALGGEVPVDWPMCSVVLANTHGLHARPAKVLSEIALAFAGEVRVRLAGEAGAGVSVKSLSKLLALGARRGQALQFSAEPAIAGEVLPALEAAVLAGLGESIEPLPLAETGVPASAASIVSAAPKLPAPAAGARLQAVAAAPGIAIGPALVRVPPVLDYPRQGQGATAEQRRLSTALEQVSADIQRLVEATAEANIREIFITHQAMLRDPALAEDVAARLNQGLSAEAAWADEIETVAAQQEALHDALLAERAADLRDIGRRVLARLCGVEALREPDEPYILVMDEVAPSDVANLNRQRVAGILTARGGATAHSAIIARALGIPAVVGAGATVLALAQGTVLLLDGDHGLLRVAPDQQALEQALRQREASEARRERAHAERMQPAVTRDGHRLEVAANIGASAQAAAAVELGGEAIGLLRTELVFMDHAEAPSQATQEVEYRRVLDALDGRPLVVRTLDVGGDKPLPYWPMPAEVNPFLGVRGIRLSLQRPEILETQLRALLAAAEGRPLRIMFPMVCCVEEWRTARDMALRLREEIPLADLQLGIMVEVPSAALLAPVLAREVDFFSIGTNDLTQYTLAIDRDHPTLSAQADGLHPSVLRLIGMTVDAAHAHGKWVGVCGELACDMLAVPLLVGLGVDELSVSARSIALVKARVRELDFSQSQLLARQALGLDSATAVRALVEEIG</sequence>
<evidence type="ECO:0000256" key="10">
    <source>
        <dbReference type="ARBA" id="ARBA00022679"/>
    </source>
</evidence>
<evidence type="ECO:0000259" key="16">
    <source>
        <dbReference type="PROSITE" id="PS51350"/>
    </source>
</evidence>
<keyword evidence="6" id="KW-0813">Transport</keyword>
<dbReference type="SUPFAM" id="SSF55594">
    <property type="entry name" value="HPr-like"/>
    <property type="match status" value="1"/>
</dbReference>
<dbReference type="SUPFAM" id="SSF47831">
    <property type="entry name" value="Enzyme I of the PEP:sugar phosphotransferase system HPr-binding (sub)domain"/>
    <property type="match status" value="1"/>
</dbReference>
<evidence type="ECO:0000256" key="5">
    <source>
        <dbReference type="ARBA" id="ARBA00012232"/>
    </source>
</evidence>
<dbReference type="Gene3D" id="3.40.930.10">
    <property type="entry name" value="Mannitol-specific EII, Chain A"/>
    <property type="match status" value="2"/>
</dbReference>
<accession>A0A1I5T1D9</accession>
<dbReference type="InterPro" id="IPR002178">
    <property type="entry name" value="PTS_EIIA_type-2_dom"/>
</dbReference>
<dbReference type="Pfam" id="PF00381">
    <property type="entry name" value="PTS-HPr"/>
    <property type="match status" value="1"/>
</dbReference>
<dbReference type="Gene3D" id="3.20.20.60">
    <property type="entry name" value="Phosphoenolpyruvate-binding domains"/>
    <property type="match status" value="1"/>
</dbReference>
<dbReference type="Proteomes" id="UP000198784">
    <property type="component" value="Unassembled WGS sequence"/>
</dbReference>
<keyword evidence="7" id="KW-0963">Cytoplasm</keyword>
<dbReference type="InterPro" id="IPR015813">
    <property type="entry name" value="Pyrv/PenolPyrv_kinase-like_dom"/>
</dbReference>
<dbReference type="InterPro" id="IPR016152">
    <property type="entry name" value="PTrfase/Anion_transptr"/>
</dbReference>
<dbReference type="NCBIfam" id="TIGR01417">
    <property type="entry name" value="PTS_I_fam"/>
    <property type="match status" value="1"/>
</dbReference>
<keyword evidence="13" id="KW-0418">Kinase</keyword>
<dbReference type="Pfam" id="PF00359">
    <property type="entry name" value="PTS_EIIA_2"/>
    <property type="match status" value="1"/>
</dbReference>
<dbReference type="CDD" id="cd00367">
    <property type="entry name" value="PTS-HPr_like"/>
    <property type="match status" value="1"/>
</dbReference>
<reference evidence="18" key="1">
    <citation type="submission" date="2016-10" db="EMBL/GenBank/DDBJ databases">
        <authorList>
            <person name="Varghese N."/>
            <person name="Submissions S."/>
        </authorList>
    </citation>
    <scope>NUCLEOTIDE SEQUENCE [LARGE SCALE GENOMIC DNA]</scope>
    <source>
        <strain evidence="18">DSM 17834</strain>
    </source>
</reference>
<dbReference type="GO" id="GO:0005737">
    <property type="term" value="C:cytoplasm"/>
    <property type="evidence" value="ECO:0007669"/>
    <property type="project" value="UniProtKB-SubCell"/>
</dbReference>
<dbReference type="InterPro" id="IPR023151">
    <property type="entry name" value="PEP_util_CS"/>
</dbReference>
<feature type="domain" description="HPr" evidence="16">
    <location>
        <begin position="282"/>
        <end position="372"/>
    </location>
</feature>
<dbReference type="InterPro" id="IPR006318">
    <property type="entry name" value="PTS_EI-like"/>
</dbReference>
<keyword evidence="8" id="KW-0597">Phosphoprotein</keyword>
<dbReference type="PANTHER" id="PTHR46244">
    <property type="entry name" value="PHOSPHOENOLPYRUVATE-PROTEIN PHOSPHOTRANSFERASE"/>
    <property type="match status" value="1"/>
</dbReference>
<dbReference type="NCBIfam" id="NF008319">
    <property type="entry name" value="PRK11109.1"/>
    <property type="match status" value="1"/>
</dbReference>
<keyword evidence="10 17" id="KW-0808">Transferase</keyword>
<dbReference type="PROSITE" id="PS51094">
    <property type="entry name" value="PTS_EIIA_TYPE_2"/>
    <property type="match status" value="1"/>
</dbReference>
<dbReference type="InterPro" id="IPR008279">
    <property type="entry name" value="PEP-util_enz_mobile_dom"/>
</dbReference>
<feature type="domain" description="PTS EIIA type-2" evidence="15">
    <location>
        <begin position="2"/>
        <end position="142"/>
    </location>
</feature>
<keyword evidence="11" id="KW-0598">Phosphotransferase system</keyword>
<dbReference type="PRINTS" id="PR00107">
    <property type="entry name" value="PHOSPHOCPHPR"/>
</dbReference>
<dbReference type="SUPFAM" id="SSF55804">
    <property type="entry name" value="Phoshotransferase/anion transport protein"/>
    <property type="match status" value="2"/>
</dbReference>
<dbReference type="SUPFAM" id="SSF52009">
    <property type="entry name" value="Phosphohistidine domain"/>
    <property type="match status" value="1"/>
</dbReference>
<evidence type="ECO:0000256" key="14">
    <source>
        <dbReference type="ARBA" id="ARBA00022842"/>
    </source>
</evidence>
<dbReference type="SUPFAM" id="SSF51621">
    <property type="entry name" value="Phosphoenolpyruvate/pyruvate domain"/>
    <property type="match status" value="1"/>
</dbReference>
<dbReference type="InterPro" id="IPR050499">
    <property type="entry name" value="PEP-utilizing_PTS_enzyme"/>
</dbReference>
<keyword evidence="18" id="KW-1185">Reference proteome</keyword>
<dbReference type="Gene3D" id="3.50.30.10">
    <property type="entry name" value="Phosphohistidine domain"/>
    <property type="match status" value="1"/>
</dbReference>
<evidence type="ECO:0000313" key="17">
    <source>
        <dbReference type="EMBL" id="SFP76467.1"/>
    </source>
</evidence>
<dbReference type="InterPro" id="IPR040442">
    <property type="entry name" value="Pyrv_kinase-like_dom_sf"/>
</dbReference>
<comment type="subcellular location">
    <subcellularLocation>
        <location evidence="3">Cytoplasm</location>
    </subcellularLocation>
</comment>
<dbReference type="GO" id="GO:0016301">
    <property type="term" value="F:kinase activity"/>
    <property type="evidence" value="ECO:0007669"/>
    <property type="project" value="UniProtKB-KW"/>
</dbReference>
<dbReference type="InterPro" id="IPR000121">
    <property type="entry name" value="PEP_util_C"/>
</dbReference>
<dbReference type="PROSITE" id="PS51350">
    <property type="entry name" value="PTS_HPR_DOM"/>
    <property type="match status" value="1"/>
</dbReference>
<dbReference type="GO" id="GO:0009401">
    <property type="term" value="P:phosphoenolpyruvate-dependent sugar phosphotransferase system"/>
    <property type="evidence" value="ECO:0007669"/>
    <property type="project" value="UniProtKB-KW"/>
</dbReference>
<evidence type="ECO:0000256" key="1">
    <source>
        <dbReference type="ARBA" id="ARBA00000683"/>
    </source>
</evidence>
<evidence type="ECO:0000256" key="4">
    <source>
        <dbReference type="ARBA" id="ARBA00007837"/>
    </source>
</evidence>
<dbReference type="OrthoDB" id="9765468at2"/>
<evidence type="ECO:0000256" key="6">
    <source>
        <dbReference type="ARBA" id="ARBA00022448"/>
    </source>
</evidence>